<evidence type="ECO:0000256" key="2">
    <source>
        <dbReference type="ARBA" id="ARBA00023002"/>
    </source>
</evidence>
<dbReference type="GO" id="GO:0019379">
    <property type="term" value="P:sulfate assimilation, phosphoadenylyl sulfate reduction by phosphoadenylyl-sulfate reductase (thioredoxin)"/>
    <property type="evidence" value="ECO:0007669"/>
    <property type="project" value="UniProtKB-UniRule"/>
</dbReference>
<keyword evidence="4" id="KW-0411">Iron-sulfur</keyword>
<feature type="binding site" evidence="4">
    <location>
        <position position="90"/>
    </location>
    <ligand>
        <name>[4Fe-4S] cluster</name>
        <dbReference type="ChEBI" id="CHEBI:49883"/>
    </ligand>
</feature>
<evidence type="ECO:0000256" key="4">
    <source>
        <dbReference type="HAMAP-Rule" id="MF_00063"/>
    </source>
</evidence>
<comment type="similarity">
    <text evidence="1 4">Belongs to the PAPS reductase family. CysH subfamily.</text>
</comment>
<dbReference type="InterPro" id="IPR002500">
    <property type="entry name" value="PAPS_reduct_dom"/>
</dbReference>
<comment type="catalytic activity">
    <reaction evidence="4">
        <text>[thioredoxin]-disulfide + sulfite + AMP + 2 H(+) = adenosine 5'-phosphosulfate + [thioredoxin]-dithiol</text>
        <dbReference type="Rhea" id="RHEA:21976"/>
        <dbReference type="Rhea" id="RHEA-COMP:10698"/>
        <dbReference type="Rhea" id="RHEA-COMP:10700"/>
        <dbReference type="ChEBI" id="CHEBI:15378"/>
        <dbReference type="ChEBI" id="CHEBI:17359"/>
        <dbReference type="ChEBI" id="CHEBI:29950"/>
        <dbReference type="ChEBI" id="CHEBI:50058"/>
        <dbReference type="ChEBI" id="CHEBI:58243"/>
        <dbReference type="ChEBI" id="CHEBI:456215"/>
        <dbReference type="EC" id="1.8.4.10"/>
    </reaction>
</comment>
<dbReference type="GO" id="GO:0051539">
    <property type="term" value="F:4 iron, 4 sulfur cluster binding"/>
    <property type="evidence" value="ECO:0007669"/>
    <property type="project" value="UniProtKB-UniRule"/>
</dbReference>
<dbReference type="HAMAP" id="MF_00063">
    <property type="entry name" value="CysH"/>
    <property type="match status" value="1"/>
</dbReference>
<dbReference type="PANTHER" id="PTHR46509">
    <property type="entry name" value="PHOSPHOADENOSINE PHOSPHOSULFATE REDUCTASE"/>
    <property type="match status" value="1"/>
</dbReference>
<dbReference type="AlphaFoldDB" id="A0A6J4S0F1"/>
<protein>
    <recommendedName>
        <fullName evidence="4">Adenosine 5'-phosphosulfate reductase</fullName>
        <shortName evidence="4">APS reductase</shortName>
        <ecNumber evidence="4">1.8.4.10</ecNumber>
    </recommendedName>
    <alternativeName>
        <fullName evidence="4">5'-adenylylsulfate reductase</fullName>
    </alternativeName>
    <alternativeName>
        <fullName evidence="4">Thioredoxin-dependent 5'-adenylylsulfate reductase</fullName>
    </alternativeName>
</protein>
<dbReference type="NCBIfam" id="NF002537">
    <property type="entry name" value="PRK02090.1"/>
    <property type="match status" value="1"/>
</dbReference>
<dbReference type="PANTHER" id="PTHR46509:SF1">
    <property type="entry name" value="PHOSPHOADENOSINE PHOSPHOSULFATE REDUCTASE"/>
    <property type="match status" value="1"/>
</dbReference>
<feature type="active site" description="Nucleophile; cysteine thiosulfonate intermediate" evidence="4">
    <location>
        <position position="198"/>
    </location>
</feature>
<keyword evidence="4" id="KW-0963">Cytoplasm</keyword>
<dbReference type="GO" id="GO:0043866">
    <property type="term" value="F:adenylyl-sulfate reductase (thioredoxin) activity"/>
    <property type="evidence" value="ECO:0007669"/>
    <property type="project" value="UniProtKB-EC"/>
</dbReference>
<dbReference type="EMBL" id="CADCVR010000027">
    <property type="protein sequence ID" value="CAA9483194.1"/>
    <property type="molecule type" value="Genomic_DNA"/>
</dbReference>
<dbReference type="SUPFAM" id="SSF52402">
    <property type="entry name" value="Adenine nucleotide alpha hydrolases-like"/>
    <property type="match status" value="1"/>
</dbReference>
<dbReference type="PIRSF" id="PIRSF000857">
    <property type="entry name" value="PAPS_reductase"/>
    <property type="match status" value="1"/>
</dbReference>
<keyword evidence="4" id="KW-0479">Metal-binding</keyword>
<feature type="binding site" evidence="4">
    <location>
        <position position="179"/>
    </location>
    <ligand>
        <name>[4Fe-4S] cluster</name>
        <dbReference type="ChEBI" id="CHEBI:49883"/>
    </ligand>
</feature>
<feature type="domain" description="Phosphoadenosine phosphosulphate reductase" evidence="5">
    <location>
        <begin position="17"/>
        <end position="182"/>
    </location>
</feature>
<comment type="function">
    <text evidence="4">Catalyzes the formation of sulfite from adenosine 5'-phosphosulfate (APS) using thioredoxin as an electron donor.</text>
</comment>
<dbReference type="InterPro" id="IPR004511">
    <property type="entry name" value="PAPS/APS_Rdtase"/>
</dbReference>
<reference evidence="6" key="1">
    <citation type="submission" date="2020-02" db="EMBL/GenBank/DDBJ databases">
        <authorList>
            <person name="Meier V. D."/>
        </authorList>
    </citation>
    <scope>NUCLEOTIDE SEQUENCE</scope>
    <source>
        <strain evidence="6">AVDCRST_MAG53</strain>
    </source>
</reference>
<dbReference type="GO" id="GO:0070814">
    <property type="term" value="P:hydrogen sulfide biosynthetic process"/>
    <property type="evidence" value="ECO:0007669"/>
    <property type="project" value="UniProtKB-UniRule"/>
</dbReference>
<keyword evidence="4" id="KW-0408">Iron</keyword>
<evidence type="ECO:0000256" key="3">
    <source>
        <dbReference type="ARBA" id="ARBA00024327"/>
    </source>
</evidence>
<name>A0A6J4S0F1_9ACTN</name>
<keyword evidence="2 4" id="KW-0560">Oxidoreductase</keyword>
<dbReference type="GO" id="GO:0046872">
    <property type="term" value="F:metal ion binding"/>
    <property type="evidence" value="ECO:0007669"/>
    <property type="project" value="UniProtKB-KW"/>
</dbReference>
<evidence type="ECO:0000313" key="6">
    <source>
        <dbReference type="EMBL" id="CAA9483194.1"/>
    </source>
</evidence>
<comment type="cofactor">
    <cofactor evidence="4">
        <name>[4Fe-4S] cluster</name>
        <dbReference type="ChEBI" id="CHEBI:49883"/>
    </cofactor>
    <text evidence="4">Binds 1 [4Fe-4S] cluster per subunit.</text>
</comment>
<organism evidence="6">
    <name type="scientific">uncultured Solirubrobacteraceae bacterium</name>
    <dbReference type="NCBI Taxonomy" id="1162706"/>
    <lineage>
        <taxon>Bacteria</taxon>
        <taxon>Bacillati</taxon>
        <taxon>Actinomycetota</taxon>
        <taxon>Thermoleophilia</taxon>
        <taxon>Solirubrobacterales</taxon>
        <taxon>Solirubrobacteraceae</taxon>
        <taxon>environmental samples</taxon>
    </lineage>
</organism>
<gene>
    <name evidence="4" type="primary">cysH</name>
    <name evidence="6" type="ORF">AVDCRST_MAG53-884</name>
</gene>
<feature type="binding site" evidence="4">
    <location>
        <position position="89"/>
    </location>
    <ligand>
        <name>[4Fe-4S] cluster</name>
        <dbReference type="ChEBI" id="CHEBI:49883"/>
    </ligand>
</feature>
<sequence length="209" mass="23007">MRDLTQILAKAAAHERLTFLCSFQKEESVILDELVALAPHARVVTIDTGVLFGATLATWKAFEERFGVRIEVEDAAGHDRPYTGATEHCCSLGDPSPKVAALERALAGSDAWITGIRREQGPTRAATELVEWDAKRSMWKYNPLAAWTEKDLWQRIHERALPYHPLHDAGYESIGCATCTLPGSGREGRWAGTEKTECGLHVAEPARGA</sequence>
<dbReference type="GO" id="GO:0004604">
    <property type="term" value="F:phosphoadenylyl-sulfate reductase (thioredoxin) activity"/>
    <property type="evidence" value="ECO:0007669"/>
    <property type="project" value="UniProtKB-UniRule"/>
</dbReference>
<dbReference type="GO" id="GO:0005737">
    <property type="term" value="C:cytoplasm"/>
    <property type="evidence" value="ECO:0007669"/>
    <property type="project" value="UniProtKB-SubCell"/>
</dbReference>
<proteinExistence type="inferred from homology"/>
<comment type="subcellular location">
    <subcellularLocation>
        <location evidence="4">Cytoplasm</location>
    </subcellularLocation>
</comment>
<dbReference type="Pfam" id="PF01507">
    <property type="entry name" value="PAPS_reduct"/>
    <property type="match status" value="1"/>
</dbReference>
<comment type="pathway">
    <text evidence="3 4">Sulfur metabolism; hydrogen sulfide biosynthesis; sulfite from sulfate.</text>
</comment>
<dbReference type="Gene3D" id="3.40.50.620">
    <property type="entry name" value="HUPs"/>
    <property type="match status" value="1"/>
</dbReference>
<feature type="binding site" evidence="4">
    <location>
        <position position="176"/>
    </location>
    <ligand>
        <name>[4Fe-4S] cluster</name>
        <dbReference type="ChEBI" id="CHEBI:49883"/>
    </ligand>
</feature>
<evidence type="ECO:0000259" key="5">
    <source>
        <dbReference type="Pfam" id="PF01507"/>
    </source>
</evidence>
<dbReference type="EC" id="1.8.4.10" evidence="4"/>
<dbReference type="InterPro" id="IPR014729">
    <property type="entry name" value="Rossmann-like_a/b/a_fold"/>
</dbReference>
<evidence type="ECO:0000256" key="1">
    <source>
        <dbReference type="ARBA" id="ARBA00009732"/>
    </source>
</evidence>
<accession>A0A6J4S0F1</accession>